<dbReference type="PROSITE" id="PS50893">
    <property type="entry name" value="ABC_TRANSPORTER_2"/>
    <property type="match status" value="2"/>
</dbReference>
<feature type="transmembrane region" description="Helical" evidence="15">
    <location>
        <begin position="1180"/>
        <end position="1196"/>
    </location>
</feature>
<evidence type="ECO:0000256" key="8">
    <source>
        <dbReference type="ARBA" id="ARBA00022737"/>
    </source>
</evidence>
<dbReference type="GO" id="GO:0005886">
    <property type="term" value="C:plasma membrane"/>
    <property type="evidence" value="ECO:0007669"/>
    <property type="project" value="UniProtKB-SubCell"/>
</dbReference>
<dbReference type="InterPro" id="IPR050173">
    <property type="entry name" value="ABC_transporter_C-like"/>
</dbReference>
<evidence type="ECO:0000256" key="15">
    <source>
        <dbReference type="SAM" id="Phobius"/>
    </source>
</evidence>
<dbReference type="InterPro" id="IPR003439">
    <property type="entry name" value="ABC_transporter-like_ATP-bd"/>
</dbReference>
<feature type="transmembrane region" description="Helical" evidence="15">
    <location>
        <begin position="601"/>
        <end position="629"/>
    </location>
</feature>
<dbReference type="Gene3D" id="1.20.1560.10">
    <property type="entry name" value="ABC transporter type 1, transmembrane domain"/>
    <property type="match status" value="2"/>
</dbReference>
<keyword evidence="11 15" id="KW-1133">Transmembrane helix</keyword>
<feature type="transmembrane region" description="Helical" evidence="15">
    <location>
        <begin position="32"/>
        <end position="54"/>
    </location>
</feature>
<feature type="transmembrane region" description="Helical" evidence="15">
    <location>
        <begin position="525"/>
        <end position="542"/>
    </location>
</feature>
<proteinExistence type="inferred from homology"/>
<dbReference type="Pfam" id="PF00664">
    <property type="entry name" value="ABC_membrane"/>
    <property type="match status" value="2"/>
</dbReference>
<dbReference type="NCBIfam" id="TIGR00957">
    <property type="entry name" value="MRP_assoc_pro"/>
    <property type="match status" value="1"/>
</dbReference>
<protein>
    <recommendedName>
        <fullName evidence="13">ABC-type glutathione-S-conjugate transporter</fullName>
        <ecNumber evidence="13">7.6.2.3</ecNumber>
    </recommendedName>
</protein>
<dbReference type="InterPro" id="IPR017871">
    <property type="entry name" value="ABC_transporter-like_CS"/>
</dbReference>
<reference evidence="18 19" key="1">
    <citation type="submission" date="2024-04" db="EMBL/GenBank/DDBJ databases">
        <authorList>
            <consortium name="Genoscope - CEA"/>
            <person name="William W."/>
        </authorList>
    </citation>
    <scope>NUCLEOTIDE SEQUENCE [LARGE SCALE GENOMIC DNA]</scope>
</reference>
<keyword evidence="9" id="KW-0547">Nucleotide-binding</keyword>
<feature type="transmembrane region" description="Helical" evidence="15">
    <location>
        <begin position="138"/>
        <end position="155"/>
    </location>
</feature>
<evidence type="ECO:0000313" key="19">
    <source>
        <dbReference type="Proteomes" id="UP001497497"/>
    </source>
</evidence>
<evidence type="ECO:0000256" key="2">
    <source>
        <dbReference type="ARBA" id="ARBA00004651"/>
    </source>
</evidence>
<feature type="transmembrane region" description="Helical" evidence="15">
    <location>
        <begin position="496"/>
        <end position="519"/>
    </location>
</feature>
<evidence type="ECO:0000256" key="10">
    <source>
        <dbReference type="ARBA" id="ARBA00022840"/>
    </source>
</evidence>
<dbReference type="GO" id="GO:0005774">
    <property type="term" value="C:vacuolar membrane"/>
    <property type="evidence" value="ECO:0007669"/>
    <property type="project" value="UniProtKB-SubCell"/>
</dbReference>
<dbReference type="PROSITE" id="PS50929">
    <property type="entry name" value="ABC_TM1F"/>
    <property type="match status" value="2"/>
</dbReference>
<sequence length="1615" mass="182199">MNISSFDDFCVGPFMNLTQLLDNSWPQFTPCFIHTILVWLPCGYVWILLPYFLYDVNNELSTNNLDTTTAIPRKPSIKRQDSHSATANGGPRMVNLKAQLVPVSAICLTKMMATCLLAVLTLVTLIIDIRYHRPLSQLIGSSIYLITYVLVVFQLRYERYKGRNPLFISFYFYAMNVVFGAVPLYSWILTEEFRSFKAEYATIAITELLNLLCVILSIKSDSVVKTDKRGYNLKGEHVCPEVLASYPSQILFTWMLKLMLTGFRREITAEDVWEMNPRDQGCRLNPLFEKYWNEEVKRVTNINNSYFPKIELNTWIPITQTNGNKHKMPTRLSLVSYDGTNERTSLLFAEESKISGAEVPSPEKVLTTPSLLRVLFRLVWKNALTATLQKVVADFFLYMGPSLLGVLIQLLQNPEKDRVWKAYIVSFGLVVCGMMKALLFAHSMYRSSVIGIHMKTTLVAAIYRKALTVSSSAKKGSTIGEIVNLMSVDCQRLQEIMTIFFFMWTTPLQILIAVVFLYLTIGPSVLTGVGLLLLMVPINTWIGSKQKLIQEAVLKIKDNRIKMVNEILNGMKVLKLYAWEDEFKNKVELIRQKEVHELYRIALLYVLSGMFWGLAPFLVGLVTFATYVLSDRNNVLDPQKAFVSLALFNLLKVPLNYISTIIIYTVQVYVSIKRINTFLITPDLDTSNTIWDSHAKHAISVKRGTFSWDLDFGATLKNINLTIPVGQLTAVVGPVGAGKSSLIQAFLGEMEKLSGEVVMKGTVAYVSQQAWIQNATVRDNILFGKKFLKQRYQQVIKACELERDLEILEAGDQTEIGEKGINLSGGQKQRVNLARAVYSNSDVYLFDDPLSAVDAHVGKAIFKNVVGPRGVLSKKTRVLVTHGVHWLPQVDKIIVMSNGTISEHGSYEELMTHNGVFAQFLQVYLLKSEPTTFNEDGMNSDEDEEIRVVKENMKTAVDRVTSDAGNTSAEEFNYFTKPVKQDNKGNRVRSASTLSQPFIIHESLDLSLTMTGMEKSIHREGGKLILEEKLETGKVKREVFVVYGRAAGLWAMAIAFLSYLINQGFIVWSSFWLTQWTEDSILLNDSTRQSPGGIAATNYYLTVYGAFFGTAQVFTFVLFNYLFWYRLVRAAERLHHLLLDRLLHAPMSFFDQTPIGRILNRFSKDVDTVDNTLPLILRDWLVTASLIVFTLIVVLIQTPIFGAVLVPMVIIFVIIQNYYVRASRQLKRIESIARSPVYAHFSESVTGAAVIRAYRAKERFSSESEKRVDKNQVYYFASQAAIRWLQLNMDSLANLVVLFAAIFQIIAGGGGSDAGLAVSYALQVSGALPYMVRQICEFETNIVSVERMKEYSQVEQEAELINPRKRPAPFWPATGDVTFNNYQSRYREGLDLVLKGVDCKIFGGEKVGIVGRTGAGKSSLTLSLFRIIEAVSGAIIIDGINIADIGLHDLRSKLTILPQDPVLFSGSLRMNIDPFNQYTDYQLWKALERSHLKDFVAGQREKLMYECGEEGSNLSVGQRQLVCLARSLLRHTKILILDEATAAIDMETDSLIQSTIREAFRDCTIIAIAHRLNTIMDYDRIIVIDAGIIKEFDSPKALIENKGVFYHMCRDAGLV</sequence>
<feature type="domain" description="ABC transmembrane type-1" evidence="17">
    <location>
        <begin position="391"/>
        <end position="667"/>
    </location>
</feature>
<feature type="transmembrane region" description="Helical" evidence="15">
    <location>
        <begin position="641"/>
        <end position="666"/>
    </location>
</feature>
<dbReference type="CDD" id="cd18603">
    <property type="entry name" value="ABC_6TM_MRP1_2_3_6_D2_like"/>
    <property type="match status" value="1"/>
</dbReference>
<feature type="transmembrane region" description="Helical" evidence="15">
    <location>
        <begin position="1099"/>
        <end position="1123"/>
    </location>
</feature>
<dbReference type="EMBL" id="CAXITT010000019">
    <property type="protein sequence ID" value="CAL1527543.1"/>
    <property type="molecule type" value="Genomic_DNA"/>
</dbReference>
<dbReference type="Gene3D" id="3.40.50.300">
    <property type="entry name" value="P-loop containing nucleotide triphosphate hydrolases"/>
    <property type="match status" value="2"/>
</dbReference>
<dbReference type="GO" id="GO:0005524">
    <property type="term" value="F:ATP binding"/>
    <property type="evidence" value="ECO:0007669"/>
    <property type="project" value="UniProtKB-KW"/>
</dbReference>
<feature type="domain" description="ABC transporter" evidence="16">
    <location>
        <begin position="699"/>
        <end position="923"/>
    </location>
</feature>
<evidence type="ECO:0000256" key="4">
    <source>
        <dbReference type="ARBA" id="ARBA00022448"/>
    </source>
</evidence>
<feature type="transmembrane region" description="Helical" evidence="15">
    <location>
        <begin position="100"/>
        <end position="126"/>
    </location>
</feature>
<dbReference type="FunFam" id="1.20.1560.10:FF:000020">
    <property type="entry name" value="ABC metal ion transporter"/>
    <property type="match status" value="1"/>
</dbReference>
<evidence type="ECO:0000259" key="17">
    <source>
        <dbReference type="PROSITE" id="PS50929"/>
    </source>
</evidence>
<feature type="transmembrane region" description="Helical" evidence="15">
    <location>
        <begin position="391"/>
        <end position="411"/>
    </location>
</feature>
<dbReference type="FunFam" id="3.40.50.300:FF:000293">
    <property type="entry name" value="ATP binding cassette subfamily C member 1"/>
    <property type="match status" value="1"/>
</dbReference>
<comment type="subcellular location">
    <subcellularLocation>
        <location evidence="2">Cell membrane</location>
        <topology evidence="2">Multi-pass membrane protein</topology>
    </subcellularLocation>
    <subcellularLocation>
        <location evidence="1">Vacuole membrane</location>
        <topology evidence="1">Multi-pass membrane protein</topology>
    </subcellularLocation>
</comment>
<organism evidence="18 19">
    <name type="scientific">Lymnaea stagnalis</name>
    <name type="common">Great pond snail</name>
    <name type="synonym">Helix stagnalis</name>
    <dbReference type="NCBI Taxonomy" id="6523"/>
    <lineage>
        <taxon>Eukaryota</taxon>
        <taxon>Metazoa</taxon>
        <taxon>Spiralia</taxon>
        <taxon>Lophotrochozoa</taxon>
        <taxon>Mollusca</taxon>
        <taxon>Gastropoda</taxon>
        <taxon>Heterobranchia</taxon>
        <taxon>Euthyneura</taxon>
        <taxon>Panpulmonata</taxon>
        <taxon>Hygrophila</taxon>
        <taxon>Lymnaeoidea</taxon>
        <taxon>Lymnaeidae</taxon>
        <taxon>Lymnaea</taxon>
    </lineage>
</organism>
<keyword evidence="4" id="KW-0813">Transport</keyword>
<evidence type="ECO:0000259" key="16">
    <source>
        <dbReference type="PROSITE" id="PS50893"/>
    </source>
</evidence>
<dbReference type="CDD" id="cd18595">
    <property type="entry name" value="ABC_6TM_MRP1_2_3_6_D1_like"/>
    <property type="match status" value="1"/>
</dbReference>
<gene>
    <name evidence="18" type="ORF">GSLYS_00001720001</name>
</gene>
<keyword evidence="8" id="KW-0677">Repeat</keyword>
<evidence type="ECO:0000256" key="7">
    <source>
        <dbReference type="ARBA" id="ARBA00022692"/>
    </source>
</evidence>
<dbReference type="PANTHER" id="PTHR24223">
    <property type="entry name" value="ATP-BINDING CASSETTE SUB-FAMILY C"/>
    <property type="match status" value="1"/>
</dbReference>
<feature type="transmembrane region" description="Helical" evidence="15">
    <location>
        <begin position="167"/>
        <end position="188"/>
    </location>
</feature>
<evidence type="ECO:0000256" key="3">
    <source>
        <dbReference type="ARBA" id="ARBA00009726"/>
    </source>
</evidence>
<keyword evidence="7 15" id="KW-0812">Transmembrane</keyword>
<dbReference type="SUPFAM" id="SSF52540">
    <property type="entry name" value="P-loop containing nucleoside triphosphate hydrolases"/>
    <property type="match status" value="2"/>
</dbReference>
<evidence type="ECO:0000256" key="13">
    <source>
        <dbReference type="ARBA" id="ARBA00024220"/>
    </source>
</evidence>
<dbReference type="GO" id="GO:0015431">
    <property type="term" value="F:ABC-type glutathione S-conjugate transporter activity"/>
    <property type="evidence" value="ECO:0007669"/>
    <property type="project" value="UniProtKB-EC"/>
</dbReference>
<comment type="catalytic activity">
    <reaction evidence="14">
        <text>leukotriene C4(in) + ATP + H2O = leukotriene C4(out) + ADP + phosphate + H(+)</text>
        <dbReference type="Rhea" id="RHEA:38963"/>
        <dbReference type="ChEBI" id="CHEBI:15377"/>
        <dbReference type="ChEBI" id="CHEBI:15378"/>
        <dbReference type="ChEBI" id="CHEBI:30616"/>
        <dbReference type="ChEBI" id="CHEBI:43474"/>
        <dbReference type="ChEBI" id="CHEBI:57973"/>
        <dbReference type="ChEBI" id="CHEBI:456216"/>
    </reaction>
    <physiologicalReaction direction="left-to-right" evidence="14">
        <dbReference type="Rhea" id="RHEA:38964"/>
    </physiologicalReaction>
</comment>
<dbReference type="FunFam" id="3.40.50.300:FF:000074">
    <property type="entry name" value="Multidrug resistance-associated protein 5 isoform 1"/>
    <property type="match status" value="1"/>
</dbReference>
<dbReference type="InterPro" id="IPR003593">
    <property type="entry name" value="AAA+_ATPase"/>
</dbReference>
<feature type="domain" description="ABC transmembrane type-1" evidence="17">
    <location>
        <begin position="1053"/>
        <end position="1340"/>
    </location>
</feature>
<evidence type="ECO:0000256" key="1">
    <source>
        <dbReference type="ARBA" id="ARBA00004128"/>
    </source>
</evidence>
<dbReference type="SMART" id="SM00382">
    <property type="entry name" value="AAA"/>
    <property type="match status" value="2"/>
</dbReference>
<comment type="caution">
    <text evidence="18">The sequence shown here is derived from an EMBL/GenBank/DDBJ whole genome shotgun (WGS) entry which is preliminary data.</text>
</comment>
<dbReference type="CDD" id="cd03250">
    <property type="entry name" value="ABCC_MRP_domain1"/>
    <property type="match status" value="1"/>
</dbReference>
<dbReference type="InterPro" id="IPR027417">
    <property type="entry name" value="P-loop_NTPase"/>
</dbReference>
<evidence type="ECO:0000256" key="5">
    <source>
        <dbReference type="ARBA" id="ARBA00022475"/>
    </source>
</evidence>
<feature type="transmembrane region" description="Helical" evidence="15">
    <location>
        <begin position="1292"/>
        <end position="1311"/>
    </location>
</feature>
<comment type="similarity">
    <text evidence="3">Belongs to the ABC transporter superfamily. ABCC family. Conjugate transporter (TC 3.A.1.208) subfamily.</text>
</comment>
<evidence type="ECO:0000256" key="12">
    <source>
        <dbReference type="ARBA" id="ARBA00023136"/>
    </source>
</evidence>
<feature type="transmembrane region" description="Helical" evidence="15">
    <location>
        <begin position="423"/>
        <end position="445"/>
    </location>
</feature>
<dbReference type="Pfam" id="PF00005">
    <property type="entry name" value="ABC_tran"/>
    <property type="match status" value="2"/>
</dbReference>
<keyword evidence="6" id="KW-0926">Vacuole</keyword>
<feature type="transmembrane region" description="Helical" evidence="15">
    <location>
        <begin position="200"/>
        <end position="218"/>
    </location>
</feature>
<keyword evidence="12 15" id="KW-0472">Membrane</keyword>
<dbReference type="Proteomes" id="UP001497497">
    <property type="component" value="Unassembled WGS sequence"/>
</dbReference>
<feature type="transmembrane region" description="Helical" evidence="15">
    <location>
        <begin position="1202"/>
        <end position="1220"/>
    </location>
</feature>
<dbReference type="InterPro" id="IPR011527">
    <property type="entry name" value="ABC1_TM_dom"/>
</dbReference>
<evidence type="ECO:0000256" key="14">
    <source>
        <dbReference type="ARBA" id="ARBA00047523"/>
    </source>
</evidence>
<dbReference type="FunFam" id="1.20.1560.10:FF:000001">
    <property type="entry name" value="ATP-binding cassette subfamily C member 1"/>
    <property type="match status" value="1"/>
</dbReference>
<evidence type="ECO:0000256" key="9">
    <source>
        <dbReference type="ARBA" id="ARBA00022741"/>
    </source>
</evidence>
<dbReference type="InterPro" id="IPR005292">
    <property type="entry name" value="MRP"/>
</dbReference>
<feature type="domain" description="ABC transporter" evidence="16">
    <location>
        <begin position="1377"/>
        <end position="1611"/>
    </location>
</feature>
<keyword evidence="19" id="KW-1185">Reference proteome</keyword>
<evidence type="ECO:0000256" key="6">
    <source>
        <dbReference type="ARBA" id="ARBA00022554"/>
    </source>
</evidence>
<dbReference type="SUPFAM" id="SSF90123">
    <property type="entry name" value="ABC transporter transmembrane region"/>
    <property type="match status" value="2"/>
</dbReference>
<dbReference type="GO" id="GO:0016887">
    <property type="term" value="F:ATP hydrolysis activity"/>
    <property type="evidence" value="ECO:0007669"/>
    <property type="project" value="InterPro"/>
</dbReference>
<keyword evidence="10" id="KW-0067">ATP-binding</keyword>
<feature type="transmembrane region" description="Helical" evidence="15">
    <location>
        <begin position="1039"/>
        <end position="1061"/>
    </location>
</feature>
<name>A0AAV2H1Q1_LYMST</name>
<dbReference type="CDD" id="cd03244">
    <property type="entry name" value="ABCC_MRP_domain2"/>
    <property type="match status" value="1"/>
</dbReference>
<dbReference type="InterPro" id="IPR036640">
    <property type="entry name" value="ABC1_TM_sf"/>
</dbReference>
<keyword evidence="5" id="KW-1003">Cell membrane</keyword>
<dbReference type="GO" id="GO:0000323">
    <property type="term" value="C:lytic vacuole"/>
    <property type="evidence" value="ECO:0007669"/>
    <property type="project" value="UniProtKB-ARBA"/>
</dbReference>
<dbReference type="PROSITE" id="PS00211">
    <property type="entry name" value="ABC_TRANSPORTER_1"/>
    <property type="match status" value="2"/>
</dbReference>
<evidence type="ECO:0000256" key="11">
    <source>
        <dbReference type="ARBA" id="ARBA00022989"/>
    </source>
</evidence>
<evidence type="ECO:0000313" key="18">
    <source>
        <dbReference type="EMBL" id="CAL1527543.1"/>
    </source>
</evidence>
<dbReference type="PANTHER" id="PTHR24223:SF443">
    <property type="entry name" value="MULTIDRUG-RESISTANCE LIKE PROTEIN 1, ISOFORM I"/>
    <property type="match status" value="1"/>
</dbReference>
<dbReference type="EC" id="7.6.2.3" evidence="13"/>
<accession>A0AAV2H1Q1</accession>